<protein>
    <submittedName>
        <fullName evidence="2">Uncharacterized protein</fullName>
    </submittedName>
</protein>
<reference evidence="2" key="1">
    <citation type="submission" date="2009-02" db="EMBL/GenBank/DDBJ databases">
        <authorList>
            <person name="Fulton L."/>
            <person name="Clifton S."/>
            <person name="Fulton B."/>
            <person name="Xu J."/>
            <person name="Minx P."/>
            <person name="Pepin K.H."/>
            <person name="Johnson M."/>
            <person name="Bhonagiri V."/>
            <person name="Nash W.E."/>
            <person name="Mardis E.R."/>
            <person name="Wilson R.K."/>
        </authorList>
    </citation>
    <scope>NUCLEOTIDE SEQUENCE [LARGE SCALE GENOMIC DNA]</scope>
    <source>
        <strain evidence="2">DSM 15053</strain>
    </source>
</reference>
<keyword evidence="1" id="KW-0812">Transmembrane</keyword>
<dbReference type="HOGENOM" id="CLU_094504_0_0_9"/>
<comment type="caution">
    <text evidence="2">The sequence shown here is derived from an EMBL/GenBank/DDBJ whole genome shotgun (WGS) entry which is preliminary data.</text>
</comment>
<keyword evidence="1" id="KW-1133">Transmembrane helix</keyword>
<dbReference type="EMBL" id="ABYI02000022">
    <property type="protein sequence ID" value="EEG74196.1"/>
    <property type="molecule type" value="Genomic_DNA"/>
</dbReference>
<dbReference type="eggNOG" id="ENOG5033MEY">
    <property type="taxonomic scope" value="Bacteria"/>
</dbReference>
<reference evidence="2" key="2">
    <citation type="submission" date="2013-06" db="EMBL/GenBank/DDBJ databases">
        <title>Draft genome sequence of Clostridium hylemonae (DSM 15053).</title>
        <authorList>
            <person name="Sudarsanam P."/>
            <person name="Ley R."/>
            <person name="Guruge J."/>
            <person name="Turnbaugh P.J."/>
            <person name="Mahowald M."/>
            <person name="Liep D."/>
            <person name="Gordon J."/>
        </authorList>
    </citation>
    <scope>NUCLEOTIDE SEQUENCE</scope>
    <source>
        <strain evidence="2">DSM 15053</strain>
    </source>
</reference>
<name>C0C232_9FIRM</name>
<accession>C0C232</accession>
<keyword evidence="3" id="KW-1185">Reference proteome</keyword>
<organism evidence="2 3">
    <name type="scientific">[Clostridium] hylemonae DSM 15053</name>
    <dbReference type="NCBI Taxonomy" id="553973"/>
    <lineage>
        <taxon>Bacteria</taxon>
        <taxon>Bacillati</taxon>
        <taxon>Bacillota</taxon>
        <taxon>Clostridia</taxon>
        <taxon>Lachnospirales</taxon>
        <taxon>Lachnospiraceae</taxon>
    </lineage>
</organism>
<feature type="transmembrane region" description="Helical" evidence="1">
    <location>
        <begin position="12"/>
        <end position="33"/>
    </location>
</feature>
<dbReference type="Proteomes" id="UP000004893">
    <property type="component" value="Unassembled WGS sequence"/>
</dbReference>
<sequence length="200" mass="22192">MIMYESNGLAVILLIYLLVLGVIGIAALAAYILQGVGMYTLGKNRGMKYPWLAFIPYARVYYQGELCGPLAFKDRRMDNPGIWLLVIPIASGVITGIFTAIVWGGVLVNIVRMADQAINSYYPFYNMFSGFGSGIMLLALLGLGLFTLAASAVQKTLTVLVNRQIYKRYTDGNYAVMHAVLGIFVPLYTAVYFFIIRNRE</sequence>
<evidence type="ECO:0000256" key="1">
    <source>
        <dbReference type="SAM" id="Phobius"/>
    </source>
</evidence>
<evidence type="ECO:0000313" key="3">
    <source>
        <dbReference type="Proteomes" id="UP000004893"/>
    </source>
</evidence>
<dbReference type="OrthoDB" id="1924599at2"/>
<dbReference type="STRING" id="553973.CLOHYLEM_06203"/>
<keyword evidence="1" id="KW-0472">Membrane</keyword>
<feature type="transmembrane region" description="Helical" evidence="1">
    <location>
        <begin position="174"/>
        <end position="195"/>
    </location>
</feature>
<proteinExistence type="predicted"/>
<feature type="transmembrane region" description="Helical" evidence="1">
    <location>
        <begin position="131"/>
        <end position="153"/>
    </location>
</feature>
<gene>
    <name evidence="2" type="ORF">CLOHYLEM_06203</name>
</gene>
<evidence type="ECO:0000313" key="2">
    <source>
        <dbReference type="EMBL" id="EEG74196.1"/>
    </source>
</evidence>
<dbReference type="AlphaFoldDB" id="C0C232"/>
<feature type="transmembrane region" description="Helical" evidence="1">
    <location>
        <begin position="82"/>
        <end position="111"/>
    </location>
</feature>